<keyword evidence="2" id="KW-1185">Reference proteome</keyword>
<dbReference type="Pfam" id="PF08889">
    <property type="entry name" value="WbqC"/>
    <property type="match status" value="1"/>
</dbReference>
<gene>
    <name evidence="1" type="ORF">SAMN04515666_1011056</name>
</gene>
<dbReference type="AlphaFoldDB" id="A0A1H7IQP5"/>
<accession>A0A1H7IQP5</accession>
<proteinExistence type="predicted"/>
<name>A0A1H7IQP5_9HYPH</name>
<evidence type="ECO:0000313" key="2">
    <source>
        <dbReference type="Proteomes" id="UP000199664"/>
    </source>
</evidence>
<organism evidence="1 2">
    <name type="scientific">Bosea lupini</name>
    <dbReference type="NCBI Taxonomy" id="1036779"/>
    <lineage>
        <taxon>Bacteria</taxon>
        <taxon>Pseudomonadati</taxon>
        <taxon>Pseudomonadota</taxon>
        <taxon>Alphaproteobacteria</taxon>
        <taxon>Hyphomicrobiales</taxon>
        <taxon>Boseaceae</taxon>
        <taxon>Bosea</taxon>
    </lineage>
</organism>
<evidence type="ECO:0000313" key="1">
    <source>
        <dbReference type="EMBL" id="SEK64037.1"/>
    </source>
</evidence>
<dbReference type="STRING" id="1036779.SAMN04515666_1011056"/>
<dbReference type="RefSeq" id="WP_167561528.1">
    <property type="nucleotide sequence ID" value="NZ_FOAN01000001.1"/>
</dbReference>
<dbReference type="EMBL" id="FOAN01000001">
    <property type="protein sequence ID" value="SEK64037.1"/>
    <property type="molecule type" value="Genomic_DNA"/>
</dbReference>
<dbReference type="InterPro" id="IPR014985">
    <property type="entry name" value="WbqC"/>
</dbReference>
<reference evidence="2" key="1">
    <citation type="submission" date="2016-10" db="EMBL/GenBank/DDBJ databases">
        <authorList>
            <person name="Varghese N."/>
            <person name="Submissions S."/>
        </authorList>
    </citation>
    <scope>NUCLEOTIDE SEQUENCE [LARGE SCALE GENOMIC DNA]</scope>
    <source>
        <strain evidence="2">LMG 26383,CCUG 61248,R- 45681</strain>
    </source>
</reference>
<protein>
    <submittedName>
        <fullName evidence="1">WbqC-like protein family protein</fullName>
    </submittedName>
</protein>
<sequence length="247" mass="27335">MAAPSKGCRVGIIQSSYIPWRGYFDMIGRCDVFVFLDSVQFTRRDWRTRNAIKTPNGSSWLSIPVKQKGNFHASIDSVIINDPNWAATHLRSIQGAYRRAEAYDAVYPILADAFAAIAHQNSLSAVNQHLTRALCEALEIKTPLLVDVDLIARASLDAADPTQRLIDLAKAAGGTSYLSGPSARSYLDEARFQDAGLEVEWMDYANSLIPYRQLWGDFVPAVSIIDPLLNLGFEATRATFQDRSHAA</sequence>
<dbReference type="Proteomes" id="UP000199664">
    <property type="component" value="Unassembled WGS sequence"/>
</dbReference>